<protein>
    <recommendedName>
        <fullName evidence="1">Thiol:disulfide interchange protein DsbD N-terminal domain-containing protein</fullName>
    </recommendedName>
</protein>
<evidence type="ECO:0000313" key="2">
    <source>
        <dbReference type="EMBL" id="OBY62880.1"/>
    </source>
</evidence>
<dbReference type="KEGG" id="pob:LPB03_12110"/>
<dbReference type="Pfam" id="PF11412">
    <property type="entry name" value="DsbD_N"/>
    <property type="match status" value="1"/>
</dbReference>
<feature type="domain" description="Thiol:disulfide interchange protein DsbD N-terminal" evidence="1">
    <location>
        <begin position="61"/>
        <end position="171"/>
    </location>
</feature>
<accession>A0A1B8TTA6</accession>
<name>A0A1B8TTA6_9FLAO</name>
<dbReference type="Proteomes" id="UP000092584">
    <property type="component" value="Unassembled WGS sequence"/>
</dbReference>
<organism evidence="2 3">
    <name type="scientific">Polaribacter vadi</name>
    <dbReference type="NCBI Taxonomy" id="1774273"/>
    <lineage>
        <taxon>Bacteria</taxon>
        <taxon>Pseudomonadati</taxon>
        <taxon>Bacteroidota</taxon>
        <taxon>Flavobacteriia</taxon>
        <taxon>Flavobacteriales</taxon>
        <taxon>Flavobacteriaceae</taxon>
    </lineage>
</organism>
<keyword evidence="3" id="KW-1185">Reference proteome</keyword>
<dbReference type="OrthoDB" id="767251at2"/>
<gene>
    <name evidence="2" type="ORF">LPB3_12125</name>
</gene>
<comment type="caution">
    <text evidence="2">The sequence shown here is derived from an EMBL/GenBank/DDBJ whole genome shotgun (WGS) entry which is preliminary data.</text>
</comment>
<dbReference type="AlphaFoldDB" id="A0A1B8TTA6"/>
<sequence length="176" mass="20217">MTVVITLLKITNVQSINSMKINIKKQCCSISLLLFSMFAINAQILTPAKWSTSVSKEKIKKGDIIELIFKIKLDDTWHLYSNVQNYEVGPKKTEFEFEPNDTYKLVGNIKAIGTKTEYDDIFEVNVNYFEKTAEFRQKVKILKSKAIIEGTYNYQVCTTVDGKCILGDDDFEFKIN</sequence>
<dbReference type="InterPro" id="IPR028250">
    <property type="entry name" value="DsbDN"/>
</dbReference>
<reference evidence="3" key="1">
    <citation type="submission" date="2016-02" db="EMBL/GenBank/DDBJ databases">
        <authorList>
            <person name="Shin S.-K."/>
            <person name="Yi H."/>
            <person name="Kim E."/>
        </authorList>
    </citation>
    <scope>NUCLEOTIDE SEQUENCE [LARGE SCALE GENOMIC DNA]</scope>
    <source>
        <strain evidence="3">LPB0003</strain>
    </source>
</reference>
<proteinExistence type="predicted"/>
<evidence type="ECO:0000259" key="1">
    <source>
        <dbReference type="Pfam" id="PF11412"/>
    </source>
</evidence>
<evidence type="ECO:0000313" key="3">
    <source>
        <dbReference type="Proteomes" id="UP000092584"/>
    </source>
</evidence>
<dbReference type="STRING" id="1774273.LPB03_12110"/>
<dbReference type="EMBL" id="LSFM01000023">
    <property type="protein sequence ID" value="OBY62880.1"/>
    <property type="molecule type" value="Genomic_DNA"/>
</dbReference>